<keyword evidence="5" id="KW-1185">Reference proteome</keyword>
<keyword evidence="2" id="KW-1133">Transmembrane helix</keyword>
<keyword evidence="2" id="KW-0812">Transmembrane</keyword>
<evidence type="ECO:0000259" key="3">
    <source>
        <dbReference type="Pfam" id="PF08044"/>
    </source>
</evidence>
<feature type="transmembrane region" description="Helical" evidence="2">
    <location>
        <begin position="137"/>
        <end position="157"/>
    </location>
</feature>
<feature type="compositionally biased region" description="Basic and acidic residues" evidence="1">
    <location>
        <begin position="12"/>
        <end position="25"/>
    </location>
</feature>
<dbReference type="RefSeq" id="WP_013016490.1">
    <property type="nucleotide sequence ID" value="NC_013947.1"/>
</dbReference>
<proteinExistence type="predicted"/>
<dbReference type="InterPro" id="IPR012551">
    <property type="entry name" value="DUF1707_SHOCT-like"/>
</dbReference>
<gene>
    <name evidence="4" type="ordered locus">Snas_1209</name>
</gene>
<dbReference type="OrthoDB" id="3748531at2"/>
<feature type="transmembrane region" description="Helical" evidence="2">
    <location>
        <begin position="109"/>
        <end position="131"/>
    </location>
</feature>
<dbReference type="EMBL" id="CP001778">
    <property type="protein sequence ID" value="ADD40919.1"/>
    <property type="molecule type" value="Genomic_DNA"/>
</dbReference>
<keyword evidence="2" id="KW-0472">Membrane</keyword>
<protein>
    <recommendedName>
        <fullName evidence="3">DUF1707 domain-containing protein</fullName>
    </recommendedName>
</protein>
<evidence type="ECO:0000256" key="2">
    <source>
        <dbReference type="SAM" id="Phobius"/>
    </source>
</evidence>
<organism evidence="4 5">
    <name type="scientific">Stackebrandtia nassauensis (strain DSM 44728 / CIP 108903 / NRRL B-16338 / NBRC 102104 / LLR-40K-21)</name>
    <dbReference type="NCBI Taxonomy" id="446470"/>
    <lineage>
        <taxon>Bacteria</taxon>
        <taxon>Bacillati</taxon>
        <taxon>Actinomycetota</taxon>
        <taxon>Actinomycetes</taxon>
        <taxon>Glycomycetales</taxon>
        <taxon>Glycomycetaceae</taxon>
        <taxon>Stackebrandtia</taxon>
    </lineage>
</organism>
<feature type="region of interest" description="Disordered" evidence="1">
    <location>
        <begin position="75"/>
        <end position="105"/>
    </location>
</feature>
<feature type="compositionally biased region" description="Basic and acidic residues" evidence="1">
    <location>
        <begin position="81"/>
        <end position="93"/>
    </location>
</feature>
<dbReference type="Pfam" id="PF08044">
    <property type="entry name" value="DUF1707"/>
    <property type="match status" value="1"/>
</dbReference>
<dbReference type="STRING" id="446470.Snas_1209"/>
<accession>D3QBA2</accession>
<evidence type="ECO:0000256" key="1">
    <source>
        <dbReference type="SAM" id="MobiDB-lite"/>
    </source>
</evidence>
<dbReference type="HOGENOM" id="CLU_102484_4_1_11"/>
<evidence type="ECO:0000313" key="4">
    <source>
        <dbReference type="EMBL" id="ADD40919.1"/>
    </source>
</evidence>
<feature type="region of interest" description="Disordered" evidence="1">
    <location>
        <begin position="1"/>
        <end position="25"/>
    </location>
</feature>
<reference evidence="4 5" key="1">
    <citation type="journal article" date="2009" name="Stand. Genomic Sci.">
        <title>Complete genome sequence of Stackebrandtia nassauensis type strain (LLR-40K-21).</title>
        <authorList>
            <person name="Munk C."/>
            <person name="Lapidus A."/>
            <person name="Copeland A."/>
            <person name="Jando M."/>
            <person name="Mayilraj S."/>
            <person name="Glavina Del Rio T."/>
            <person name="Nolan M."/>
            <person name="Chen F."/>
            <person name="Lucas S."/>
            <person name="Tice H."/>
            <person name="Cheng J.F."/>
            <person name="Han C."/>
            <person name="Detter J.C."/>
            <person name="Bruce D."/>
            <person name="Goodwin L."/>
            <person name="Chain P."/>
            <person name="Pitluck S."/>
            <person name="Goker M."/>
            <person name="Ovchinikova G."/>
            <person name="Pati A."/>
            <person name="Ivanova N."/>
            <person name="Mavromatis K."/>
            <person name="Chen A."/>
            <person name="Palaniappan K."/>
            <person name="Land M."/>
            <person name="Hauser L."/>
            <person name="Chang Y.J."/>
            <person name="Jeffries C.D."/>
            <person name="Bristow J."/>
            <person name="Eisen J.A."/>
            <person name="Markowitz V."/>
            <person name="Hugenholtz P."/>
            <person name="Kyrpides N.C."/>
            <person name="Klenk H.P."/>
        </authorList>
    </citation>
    <scope>NUCLEOTIDE SEQUENCE [LARGE SCALE GENOMIC DNA]</scope>
    <source>
        <strain evidence="5">DSM 44728 / CIP 108903 / NRRL B-16338 / NBRC 102104 / LLR-40K-21</strain>
    </source>
</reference>
<dbReference type="PANTHER" id="PTHR40763">
    <property type="entry name" value="MEMBRANE PROTEIN-RELATED"/>
    <property type="match status" value="1"/>
</dbReference>
<feature type="domain" description="DUF1707" evidence="3">
    <location>
        <begin position="17"/>
        <end position="68"/>
    </location>
</feature>
<dbReference type="PANTHER" id="PTHR40763:SF4">
    <property type="entry name" value="DUF1707 DOMAIN-CONTAINING PROTEIN"/>
    <property type="match status" value="1"/>
</dbReference>
<evidence type="ECO:0000313" key="5">
    <source>
        <dbReference type="Proteomes" id="UP000000844"/>
    </source>
</evidence>
<dbReference type="AlphaFoldDB" id="D3QBA2"/>
<dbReference type="KEGG" id="sna:Snas_1209"/>
<sequence>MPSQEPSIPAVPERDKRAGDTDRQRVADRLRAALDEGRLELSEYDERLQQTYAAKTYADLDTLLADIPGVAPVSASQVEPVADKNPHRYDDREHRRRKRRNRDKSIKQTWSGVGGATIFFTGLWAIQWIATGGSAPYFWPIWIFGFWALGAACATWAKLMKD</sequence>
<name>D3QBA2_STANL</name>
<dbReference type="Proteomes" id="UP000000844">
    <property type="component" value="Chromosome"/>
</dbReference>
<dbReference type="eggNOG" id="COG4758">
    <property type="taxonomic scope" value="Bacteria"/>
</dbReference>